<feature type="region of interest" description="Disordered" evidence="1">
    <location>
        <begin position="546"/>
        <end position="600"/>
    </location>
</feature>
<feature type="compositionally biased region" description="Pro residues" evidence="1">
    <location>
        <begin position="586"/>
        <end position="596"/>
    </location>
</feature>
<dbReference type="EMBL" id="LFZN01000068">
    <property type="protein sequence ID" value="KXT00709.1"/>
    <property type="molecule type" value="Genomic_DNA"/>
</dbReference>
<gene>
    <name evidence="2" type="ORF">AC578_8234</name>
</gene>
<dbReference type="STRING" id="321146.A0A139HEA0"/>
<comment type="caution">
    <text evidence="2">The sequence shown here is derived from an EMBL/GenBank/DDBJ whole genome shotgun (WGS) entry which is preliminary data.</text>
</comment>
<feature type="region of interest" description="Disordered" evidence="1">
    <location>
        <begin position="271"/>
        <end position="405"/>
    </location>
</feature>
<feature type="compositionally biased region" description="Low complexity" evidence="1">
    <location>
        <begin position="546"/>
        <end position="555"/>
    </location>
</feature>
<reference evidence="2 3" key="1">
    <citation type="submission" date="2015-07" db="EMBL/GenBank/DDBJ databases">
        <title>Comparative genomics of the Sigatoka disease complex on banana suggests a link between parallel evolutionary changes in Pseudocercospora fijiensis and Pseudocercospora eumusae and increased virulence on the banana host.</title>
        <authorList>
            <person name="Chang T.-C."/>
            <person name="Salvucci A."/>
            <person name="Crous P.W."/>
            <person name="Stergiopoulos I."/>
        </authorList>
    </citation>
    <scope>NUCLEOTIDE SEQUENCE [LARGE SCALE GENOMIC DNA]</scope>
    <source>
        <strain evidence="2 3">CBS 114824</strain>
    </source>
</reference>
<feature type="non-terminal residue" evidence="2">
    <location>
        <position position="622"/>
    </location>
</feature>
<evidence type="ECO:0000313" key="3">
    <source>
        <dbReference type="Proteomes" id="UP000070133"/>
    </source>
</evidence>
<protein>
    <submittedName>
        <fullName evidence="2">Uncharacterized protein</fullName>
    </submittedName>
</protein>
<dbReference type="Proteomes" id="UP000070133">
    <property type="component" value="Unassembled WGS sequence"/>
</dbReference>
<feature type="compositionally biased region" description="Low complexity" evidence="1">
    <location>
        <begin position="271"/>
        <end position="280"/>
    </location>
</feature>
<feature type="compositionally biased region" description="Polar residues" evidence="1">
    <location>
        <begin position="360"/>
        <end position="396"/>
    </location>
</feature>
<name>A0A139HEA0_9PEZI</name>
<feature type="compositionally biased region" description="Low complexity" evidence="1">
    <location>
        <begin position="288"/>
        <end position="350"/>
    </location>
</feature>
<keyword evidence="3" id="KW-1185">Reference proteome</keyword>
<organism evidence="2 3">
    <name type="scientific">Pseudocercospora eumusae</name>
    <dbReference type="NCBI Taxonomy" id="321146"/>
    <lineage>
        <taxon>Eukaryota</taxon>
        <taxon>Fungi</taxon>
        <taxon>Dikarya</taxon>
        <taxon>Ascomycota</taxon>
        <taxon>Pezizomycotina</taxon>
        <taxon>Dothideomycetes</taxon>
        <taxon>Dothideomycetidae</taxon>
        <taxon>Mycosphaerellales</taxon>
        <taxon>Mycosphaerellaceae</taxon>
        <taxon>Pseudocercospora</taxon>
    </lineage>
</organism>
<evidence type="ECO:0000313" key="2">
    <source>
        <dbReference type="EMBL" id="KXT00709.1"/>
    </source>
</evidence>
<accession>A0A139HEA0</accession>
<sequence>MGVAPSSPYELIAFKNTVKPGDALRKLWQGRDGFSPVEVQRNLRRIAITLYGHQELSSRYQSSMRRGRNTLLFFICAMHMRRAPPNIQETLSFKRSNPAEMVALYYFECLYYAIIHDIRRLQGNVEEHLSKHPGSTMQLHSHGRDCERSNDPFTMTDLAEQLEEFWVLLTDYRLLGPLETRTRIRSYADTIPVDLSKAEAESEFNEQFNAKPETEQKRILARSHGMYDAASMSTQEIYDLLWTRFAPVIQRGFPDLNIEVWIHNRESLQEQQQAQQSESSPVMQSGLAQSEPQQQQAQQSESSPVMQSGLAQSEPQQQLAQQSESSPVMQSGLAQSEPQQQLVQQSESAPVMQSGLAESEPQQQLAQQSEYTPVLQSGLAQSERQQQPAQAETNAQAPADDEDDSAPQYLPCVCHDDCYCRVACEYGVGECECHFRRRYGTLEQSSRNPFDAPTNEFAQLQVATPAIGEGRPQRRQPVQFLTDAYIRRCGFSSRPEPYRGRSTTIQNLHNVPEGLVSLRPARTPKDIYPLGLYNEQELGGRFPPFAASAPQQPRPVNSTGQATQSFSFGCGGRGGSPPQLTEAELPPLPFNSPPPATKQRYVLAGGPARLSERKSIDWSMPK</sequence>
<dbReference type="AlphaFoldDB" id="A0A139HEA0"/>
<evidence type="ECO:0000256" key="1">
    <source>
        <dbReference type="SAM" id="MobiDB-lite"/>
    </source>
</evidence>
<proteinExistence type="predicted"/>
<dbReference type="OrthoDB" id="3928442at2759"/>